<dbReference type="EC" id="2.7.13.3" evidence="2"/>
<dbReference type="GO" id="GO:0000160">
    <property type="term" value="P:phosphorelay signal transduction system"/>
    <property type="evidence" value="ECO:0007669"/>
    <property type="project" value="UniProtKB-KW"/>
</dbReference>
<dbReference type="Gene3D" id="3.30.565.10">
    <property type="entry name" value="Histidine kinase-like ATPase, C-terminal domain"/>
    <property type="match status" value="1"/>
</dbReference>
<evidence type="ECO:0000256" key="2">
    <source>
        <dbReference type="ARBA" id="ARBA00012438"/>
    </source>
</evidence>
<dbReference type="CDD" id="cd00075">
    <property type="entry name" value="HATPase"/>
    <property type="match status" value="1"/>
</dbReference>
<organism evidence="7">
    <name type="scientific">bioreactor metagenome</name>
    <dbReference type="NCBI Taxonomy" id="1076179"/>
    <lineage>
        <taxon>unclassified sequences</taxon>
        <taxon>metagenomes</taxon>
        <taxon>ecological metagenomes</taxon>
    </lineage>
</organism>
<dbReference type="PROSITE" id="PS50109">
    <property type="entry name" value="HIS_KIN"/>
    <property type="match status" value="1"/>
</dbReference>
<dbReference type="InterPro" id="IPR050736">
    <property type="entry name" value="Sensor_HK_Regulatory"/>
</dbReference>
<keyword evidence="4 7" id="KW-0418">Kinase</keyword>
<dbReference type="PANTHER" id="PTHR43711">
    <property type="entry name" value="TWO-COMPONENT HISTIDINE KINASE"/>
    <property type="match status" value="1"/>
</dbReference>
<keyword evidence="5" id="KW-0902">Two-component regulatory system</keyword>
<evidence type="ECO:0000256" key="3">
    <source>
        <dbReference type="ARBA" id="ARBA00022679"/>
    </source>
</evidence>
<protein>
    <recommendedName>
        <fullName evidence="2">histidine kinase</fullName>
        <ecNumber evidence="2">2.7.13.3</ecNumber>
    </recommendedName>
</protein>
<comment type="catalytic activity">
    <reaction evidence="1">
        <text>ATP + protein L-histidine = ADP + protein N-phospho-L-histidine.</text>
        <dbReference type="EC" id="2.7.13.3"/>
    </reaction>
</comment>
<dbReference type="SMART" id="SM00387">
    <property type="entry name" value="HATPase_c"/>
    <property type="match status" value="1"/>
</dbReference>
<dbReference type="SUPFAM" id="SSF55874">
    <property type="entry name" value="ATPase domain of HSP90 chaperone/DNA topoisomerase II/histidine kinase"/>
    <property type="match status" value="1"/>
</dbReference>
<sequence length="121" mass="13302">MTVELAEGLPRVTADSSGVLRVFTNLIRNALEHGNTRMAIRLYQDGAYIVSSFSNDVEGLTGEDILHVFDRFYTADKPRTGKSTGLGLAIVRELVGQMGHSVKAELEDGTFTVWVCWKPDA</sequence>
<proteinExistence type="predicted"/>
<dbReference type="AlphaFoldDB" id="A0A645JUY2"/>
<evidence type="ECO:0000256" key="1">
    <source>
        <dbReference type="ARBA" id="ARBA00000085"/>
    </source>
</evidence>
<reference evidence="7" key="1">
    <citation type="submission" date="2019-08" db="EMBL/GenBank/DDBJ databases">
        <authorList>
            <person name="Kucharzyk K."/>
            <person name="Murdoch R.W."/>
            <person name="Higgins S."/>
            <person name="Loffler F."/>
        </authorList>
    </citation>
    <scope>NUCLEOTIDE SEQUENCE</scope>
</reference>
<dbReference type="InterPro" id="IPR003594">
    <property type="entry name" value="HATPase_dom"/>
</dbReference>
<dbReference type="PANTHER" id="PTHR43711:SF1">
    <property type="entry name" value="HISTIDINE KINASE 1"/>
    <property type="match status" value="1"/>
</dbReference>
<comment type="caution">
    <text evidence="7">The sequence shown here is derived from an EMBL/GenBank/DDBJ whole genome shotgun (WGS) entry which is preliminary data.</text>
</comment>
<name>A0A645JUY2_9ZZZZ</name>
<dbReference type="InterPro" id="IPR004358">
    <property type="entry name" value="Sig_transdc_His_kin-like_C"/>
</dbReference>
<dbReference type="EMBL" id="VSSQ01141916">
    <property type="protein sequence ID" value="MPN63053.1"/>
    <property type="molecule type" value="Genomic_DNA"/>
</dbReference>
<evidence type="ECO:0000256" key="4">
    <source>
        <dbReference type="ARBA" id="ARBA00022777"/>
    </source>
</evidence>
<dbReference type="InterPro" id="IPR036890">
    <property type="entry name" value="HATPase_C_sf"/>
</dbReference>
<evidence type="ECO:0000313" key="7">
    <source>
        <dbReference type="EMBL" id="MPN63053.1"/>
    </source>
</evidence>
<evidence type="ECO:0000256" key="5">
    <source>
        <dbReference type="ARBA" id="ARBA00023012"/>
    </source>
</evidence>
<gene>
    <name evidence="7" type="primary">resE_59</name>
    <name evidence="7" type="ORF">SDC9_210807</name>
</gene>
<accession>A0A645JUY2</accession>
<feature type="domain" description="Histidine kinase" evidence="6">
    <location>
        <begin position="1"/>
        <end position="121"/>
    </location>
</feature>
<dbReference type="Pfam" id="PF02518">
    <property type="entry name" value="HATPase_c"/>
    <property type="match status" value="1"/>
</dbReference>
<dbReference type="PRINTS" id="PR00344">
    <property type="entry name" value="BCTRLSENSOR"/>
</dbReference>
<keyword evidence="3 7" id="KW-0808">Transferase</keyword>
<dbReference type="InterPro" id="IPR005467">
    <property type="entry name" value="His_kinase_dom"/>
</dbReference>
<dbReference type="GO" id="GO:0004673">
    <property type="term" value="F:protein histidine kinase activity"/>
    <property type="evidence" value="ECO:0007669"/>
    <property type="project" value="UniProtKB-EC"/>
</dbReference>
<evidence type="ECO:0000259" key="6">
    <source>
        <dbReference type="PROSITE" id="PS50109"/>
    </source>
</evidence>